<dbReference type="PANTHER" id="PTHR16212">
    <property type="entry name" value="FOCADHESIN FAMILY MEMBER"/>
    <property type="match status" value="1"/>
</dbReference>
<accession>A0A8J4FQ69</accession>
<evidence type="ECO:0000313" key="2">
    <source>
        <dbReference type="Proteomes" id="UP000747110"/>
    </source>
</evidence>
<comment type="caution">
    <text evidence="1">The sequence shown here is derived from an EMBL/GenBank/DDBJ whole genome shotgun (WGS) entry which is preliminary data.</text>
</comment>
<feature type="non-terminal residue" evidence="1">
    <location>
        <position position="1"/>
    </location>
</feature>
<dbReference type="GO" id="GO:0060147">
    <property type="term" value="P:regulation of post-transcriptional gene silencing"/>
    <property type="evidence" value="ECO:0007669"/>
    <property type="project" value="InterPro"/>
</dbReference>
<organism evidence="1 2">
    <name type="scientific">Volvox reticuliferus</name>
    <dbReference type="NCBI Taxonomy" id="1737510"/>
    <lineage>
        <taxon>Eukaryota</taxon>
        <taxon>Viridiplantae</taxon>
        <taxon>Chlorophyta</taxon>
        <taxon>core chlorophytes</taxon>
        <taxon>Chlorophyceae</taxon>
        <taxon>CS clade</taxon>
        <taxon>Chlamydomonadales</taxon>
        <taxon>Volvocaceae</taxon>
        <taxon>Volvox</taxon>
    </lineage>
</organism>
<evidence type="ECO:0000313" key="1">
    <source>
        <dbReference type="EMBL" id="GIL81431.1"/>
    </source>
</evidence>
<proteinExistence type="predicted"/>
<keyword evidence="2" id="KW-1185">Reference proteome</keyword>
<gene>
    <name evidence="1" type="ORF">Vretifemale_10442</name>
</gene>
<dbReference type="EMBL" id="BNCP01000021">
    <property type="protein sequence ID" value="GIL81431.1"/>
    <property type="molecule type" value="Genomic_DNA"/>
</dbReference>
<dbReference type="AlphaFoldDB" id="A0A8J4FQ69"/>
<reference evidence="1" key="1">
    <citation type="journal article" date="2021" name="Proc. Natl. Acad. Sci. U.S.A.">
        <title>Three genomes in the algal genus Volvox reveal the fate of a haploid sex-determining region after a transition to homothallism.</title>
        <authorList>
            <person name="Yamamoto K."/>
            <person name="Hamaji T."/>
            <person name="Kawai-Toyooka H."/>
            <person name="Matsuzaki R."/>
            <person name="Takahashi F."/>
            <person name="Nishimura Y."/>
            <person name="Kawachi M."/>
            <person name="Noguchi H."/>
            <person name="Minakuchi Y."/>
            <person name="Umen J.G."/>
            <person name="Toyoda A."/>
            <person name="Nozaki H."/>
        </authorList>
    </citation>
    <scope>NUCLEOTIDE SEQUENCE</scope>
    <source>
        <strain evidence="1">NIES-3786</strain>
    </source>
</reference>
<sequence length="185" mass="18300">MSINDILESLQRKLQAAKSPIVARHTVAGIFATLRKPGVSVDARATVIALCLSRPFKVIVQEAADQLLALTRAGGLPAAEAAEFLLSAITTAGSATAAPLADALCQLTVSSAADIKVTGATAGLSDSAAVAQPLLRPARWTSHPLVAALLSCPAAATQLLSSAIAALGGALATVAAATAAATATA</sequence>
<dbReference type="InterPro" id="IPR045163">
    <property type="entry name" value="Focadhesin/RST1"/>
</dbReference>
<dbReference type="Proteomes" id="UP000747110">
    <property type="component" value="Unassembled WGS sequence"/>
</dbReference>
<name>A0A8J4FQ69_9CHLO</name>
<dbReference type="PANTHER" id="PTHR16212:SF4">
    <property type="entry name" value="FOCADHESIN"/>
    <property type="match status" value="1"/>
</dbReference>
<dbReference type="OrthoDB" id="543746at2759"/>
<protein>
    <submittedName>
        <fullName evidence="1">Uncharacterized protein</fullName>
    </submittedName>
</protein>